<keyword evidence="6 12" id="KW-0812">Transmembrane</keyword>
<gene>
    <name evidence="15" type="primary">baeS_2</name>
    <name evidence="15" type="ORF">GALL_98700</name>
</gene>
<dbReference type="PANTHER" id="PTHR45436:SF5">
    <property type="entry name" value="SENSOR HISTIDINE KINASE TRCS"/>
    <property type="match status" value="1"/>
</dbReference>
<evidence type="ECO:0000256" key="4">
    <source>
        <dbReference type="ARBA" id="ARBA00022553"/>
    </source>
</evidence>
<sequence>MTAAPTPPASAPAEAGPPRPAKRQRWLPFASPLTWRILAVNVLAPVILVAGLFYLDRYKNELIAQELESLRIRAEMMAAAVGEGAVIDTGFSIPELSPLAARQMLRRLAQPARMRARLFDQNGEELADSRRLVAGTGEVQVEDLPAPDPSMFVRAFRRIYDFITKASLANDDLPQYHERFHPRASDYDEVIQALAGDPAWAVRVTRGHHLLLTTAVPVQHYKQVLGAVMVSTTGDDIAQSLFKVRLTIFQVFAFALTITVTLSLYLAGTIARPIRRLAAAADRVRRGRGRRHVIPDLTVRGDEIGDLSGALRDMTETLWRRMDAVEAFAADVAHEIKNPLTSLRSAVETCALVQNPEQQRRLMSIIQDDVGRLDRLISDISDASRIDAELSRSDAEPLSARRMIEGLASVYRDTGAAEGIEVRVRCDPEDELLVLAIESRLAQVLRNLIANALSFSPPGGAITLTAGREGRQVVITVGDQGPGIPENKLEAIFERFYSERPAAEKFGTHSGLGLSISKQIVEAHGGRLTAANLTDENGGVRGACFTLRLAAYQRPADPRARKAAPGHGPA</sequence>
<evidence type="ECO:0000313" key="15">
    <source>
        <dbReference type="EMBL" id="OIR08007.1"/>
    </source>
</evidence>
<dbReference type="Pfam" id="PF00672">
    <property type="entry name" value="HAMP"/>
    <property type="match status" value="1"/>
</dbReference>
<dbReference type="InterPro" id="IPR003594">
    <property type="entry name" value="HATPase_dom"/>
</dbReference>
<dbReference type="SUPFAM" id="SSF55874">
    <property type="entry name" value="ATPase domain of HSP90 chaperone/DNA topoisomerase II/histidine kinase"/>
    <property type="match status" value="1"/>
</dbReference>
<dbReference type="AlphaFoldDB" id="A0A1J5SHU3"/>
<dbReference type="SMART" id="SM00387">
    <property type="entry name" value="HATPase_c"/>
    <property type="match status" value="1"/>
</dbReference>
<dbReference type="InterPro" id="IPR036890">
    <property type="entry name" value="HATPase_C_sf"/>
</dbReference>
<dbReference type="Pfam" id="PF13755">
    <property type="entry name" value="Sensor_TM1"/>
    <property type="match status" value="1"/>
</dbReference>
<accession>A0A1J5SHU3</accession>
<dbReference type="CDD" id="cd00082">
    <property type="entry name" value="HisKA"/>
    <property type="match status" value="1"/>
</dbReference>
<evidence type="ECO:0000256" key="1">
    <source>
        <dbReference type="ARBA" id="ARBA00000085"/>
    </source>
</evidence>
<dbReference type="InterPro" id="IPR050428">
    <property type="entry name" value="TCS_sensor_his_kinase"/>
</dbReference>
<feature type="domain" description="Histidine kinase" evidence="13">
    <location>
        <begin position="331"/>
        <end position="553"/>
    </location>
</feature>
<dbReference type="Gene3D" id="1.10.287.130">
    <property type="match status" value="1"/>
</dbReference>
<evidence type="ECO:0000256" key="12">
    <source>
        <dbReference type="SAM" id="Phobius"/>
    </source>
</evidence>
<dbReference type="InterPro" id="IPR004358">
    <property type="entry name" value="Sig_transdc_His_kin-like_C"/>
</dbReference>
<keyword evidence="5 15" id="KW-0808">Transferase</keyword>
<evidence type="ECO:0000256" key="5">
    <source>
        <dbReference type="ARBA" id="ARBA00022679"/>
    </source>
</evidence>
<keyword evidence="4" id="KW-0597">Phosphoprotein</keyword>
<dbReference type="Pfam" id="PF13756">
    <property type="entry name" value="Stimulus_sens_1"/>
    <property type="match status" value="1"/>
</dbReference>
<dbReference type="Gene3D" id="6.10.340.10">
    <property type="match status" value="1"/>
</dbReference>
<evidence type="ECO:0000256" key="2">
    <source>
        <dbReference type="ARBA" id="ARBA00004370"/>
    </source>
</evidence>
<comment type="catalytic activity">
    <reaction evidence="1">
        <text>ATP + protein L-histidine = ADP + protein N-phospho-L-histidine.</text>
        <dbReference type="EC" id="2.7.13.3"/>
    </reaction>
</comment>
<dbReference type="GO" id="GO:0016020">
    <property type="term" value="C:membrane"/>
    <property type="evidence" value="ECO:0007669"/>
    <property type="project" value="UniProtKB-SubCell"/>
</dbReference>
<proteinExistence type="predicted"/>
<dbReference type="PRINTS" id="PR00344">
    <property type="entry name" value="BCTRLSENSOR"/>
</dbReference>
<dbReference type="EC" id="2.7.13.3" evidence="3"/>
<comment type="caution">
    <text evidence="15">The sequence shown here is derived from an EMBL/GenBank/DDBJ whole genome shotgun (WGS) entry which is preliminary data.</text>
</comment>
<evidence type="ECO:0000256" key="9">
    <source>
        <dbReference type="ARBA" id="ARBA00023012"/>
    </source>
</evidence>
<keyword evidence="10 12" id="KW-0472">Membrane</keyword>
<dbReference type="SMART" id="SM00304">
    <property type="entry name" value="HAMP"/>
    <property type="match status" value="1"/>
</dbReference>
<dbReference type="SMART" id="SM00388">
    <property type="entry name" value="HisKA"/>
    <property type="match status" value="1"/>
</dbReference>
<evidence type="ECO:0000256" key="3">
    <source>
        <dbReference type="ARBA" id="ARBA00012438"/>
    </source>
</evidence>
<dbReference type="InterPro" id="IPR003660">
    <property type="entry name" value="HAMP_dom"/>
</dbReference>
<dbReference type="Gene3D" id="3.30.565.10">
    <property type="entry name" value="Histidine kinase-like ATPase, C-terminal domain"/>
    <property type="match status" value="1"/>
</dbReference>
<dbReference type="CDD" id="cd06225">
    <property type="entry name" value="HAMP"/>
    <property type="match status" value="1"/>
</dbReference>
<dbReference type="InterPro" id="IPR003661">
    <property type="entry name" value="HisK_dim/P_dom"/>
</dbReference>
<keyword evidence="8 12" id="KW-1133">Transmembrane helix</keyword>
<evidence type="ECO:0000259" key="14">
    <source>
        <dbReference type="PROSITE" id="PS50885"/>
    </source>
</evidence>
<dbReference type="InterPro" id="IPR025919">
    <property type="entry name" value="Stimulus_sens_dom"/>
</dbReference>
<keyword evidence="7 15" id="KW-0418">Kinase</keyword>
<organism evidence="15">
    <name type="scientific">mine drainage metagenome</name>
    <dbReference type="NCBI Taxonomy" id="410659"/>
    <lineage>
        <taxon>unclassified sequences</taxon>
        <taxon>metagenomes</taxon>
        <taxon>ecological metagenomes</taxon>
    </lineage>
</organism>
<evidence type="ECO:0000259" key="13">
    <source>
        <dbReference type="PROSITE" id="PS50109"/>
    </source>
</evidence>
<evidence type="ECO:0000256" key="7">
    <source>
        <dbReference type="ARBA" id="ARBA00022777"/>
    </source>
</evidence>
<feature type="compositionally biased region" description="Pro residues" evidence="11">
    <location>
        <begin position="1"/>
        <end position="19"/>
    </location>
</feature>
<protein>
    <recommendedName>
        <fullName evidence="3">histidine kinase</fullName>
        <ecNumber evidence="3">2.7.13.3</ecNumber>
    </recommendedName>
</protein>
<dbReference type="EMBL" id="MLJW01000034">
    <property type="protein sequence ID" value="OIR08007.1"/>
    <property type="molecule type" value="Genomic_DNA"/>
</dbReference>
<evidence type="ECO:0000256" key="10">
    <source>
        <dbReference type="ARBA" id="ARBA00023136"/>
    </source>
</evidence>
<dbReference type="InterPro" id="IPR005467">
    <property type="entry name" value="His_kinase_dom"/>
</dbReference>
<evidence type="ECO:0000256" key="6">
    <source>
        <dbReference type="ARBA" id="ARBA00022692"/>
    </source>
</evidence>
<evidence type="ECO:0000256" key="8">
    <source>
        <dbReference type="ARBA" id="ARBA00022989"/>
    </source>
</evidence>
<feature type="domain" description="HAMP" evidence="14">
    <location>
        <begin position="268"/>
        <end position="323"/>
    </location>
</feature>
<comment type="subcellular location">
    <subcellularLocation>
        <location evidence="2">Membrane</location>
    </subcellularLocation>
</comment>
<dbReference type="InterPro" id="IPR025908">
    <property type="entry name" value="Sensor_TM1"/>
</dbReference>
<name>A0A1J5SHU3_9ZZZZ</name>
<dbReference type="Pfam" id="PF00512">
    <property type="entry name" value="HisKA"/>
    <property type="match status" value="1"/>
</dbReference>
<dbReference type="GO" id="GO:0000155">
    <property type="term" value="F:phosphorelay sensor kinase activity"/>
    <property type="evidence" value="ECO:0007669"/>
    <property type="project" value="InterPro"/>
</dbReference>
<dbReference type="PANTHER" id="PTHR45436">
    <property type="entry name" value="SENSOR HISTIDINE KINASE YKOH"/>
    <property type="match status" value="1"/>
</dbReference>
<reference evidence="15" key="1">
    <citation type="submission" date="2016-10" db="EMBL/GenBank/DDBJ databases">
        <title>Sequence of Gallionella enrichment culture.</title>
        <authorList>
            <person name="Poehlein A."/>
            <person name="Muehling M."/>
            <person name="Daniel R."/>
        </authorList>
    </citation>
    <scope>NUCLEOTIDE SEQUENCE</scope>
</reference>
<feature type="transmembrane region" description="Helical" evidence="12">
    <location>
        <begin position="246"/>
        <end position="267"/>
    </location>
</feature>
<dbReference type="InterPro" id="IPR036097">
    <property type="entry name" value="HisK_dim/P_sf"/>
</dbReference>
<feature type="transmembrane region" description="Helical" evidence="12">
    <location>
        <begin position="33"/>
        <end position="55"/>
    </location>
</feature>
<dbReference type="SUPFAM" id="SSF158472">
    <property type="entry name" value="HAMP domain-like"/>
    <property type="match status" value="1"/>
</dbReference>
<evidence type="ECO:0000256" key="11">
    <source>
        <dbReference type="SAM" id="MobiDB-lite"/>
    </source>
</evidence>
<feature type="region of interest" description="Disordered" evidence="11">
    <location>
        <begin position="1"/>
        <end position="23"/>
    </location>
</feature>
<dbReference type="SUPFAM" id="SSF47384">
    <property type="entry name" value="Homodimeric domain of signal transducing histidine kinase"/>
    <property type="match status" value="1"/>
</dbReference>
<dbReference type="PROSITE" id="PS50109">
    <property type="entry name" value="HIS_KIN"/>
    <property type="match status" value="1"/>
</dbReference>
<dbReference type="Pfam" id="PF02518">
    <property type="entry name" value="HATPase_c"/>
    <property type="match status" value="1"/>
</dbReference>
<dbReference type="PROSITE" id="PS50885">
    <property type="entry name" value="HAMP"/>
    <property type="match status" value="1"/>
</dbReference>
<keyword evidence="9" id="KW-0902">Two-component regulatory system</keyword>